<dbReference type="PROSITE" id="PS00018">
    <property type="entry name" value="EF_HAND_1"/>
    <property type="match status" value="1"/>
</dbReference>
<reference evidence="1 2" key="1">
    <citation type="submission" date="2021-03" db="EMBL/GenBank/DDBJ databases">
        <title>Genomic Encyclopedia of Type Strains, Phase IV (KMG-IV): sequencing the most valuable type-strain genomes for metagenomic binning, comparative biology and taxonomic classification.</title>
        <authorList>
            <person name="Goeker M."/>
        </authorList>
    </citation>
    <scope>NUCLEOTIDE SEQUENCE [LARGE SCALE GENOMIC DNA]</scope>
    <source>
        <strain evidence="1 2">DSM 28783</strain>
    </source>
</reference>
<proteinExistence type="predicted"/>
<keyword evidence="2" id="KW-1185">Reference proteome</keyword>
<sequence length="99" mass="11606">MIAFKKMWDDVCYTLSNNKIDDIDIIENFNNGFIIKDESNTHFVTKQDFVDFWCNIVCLDKVDKEDILKSKNSGKKYVYEILKTLPYIKENGGILKLSE</sequence>
<dbReference type="Proteomes" id="UP001519307">
    <property type="component" value="Unassembled WGS sequence"/>
</dbReference>
<dbReference type="InterPro" id="IPR018247">
    <property type="entry name" value="EF_Hand_1_Ca_BS"/>
</dbReference>
<gene>
    <name evidence="1" type="ORF">J2Z42_000396</name>
</gene>
<protein>
    <submittedName>
        <fullName evidence="1">Uncharacterized protein</fullName>
    </submittedName>
</protein>
<name>A0ABS4KQS0_9CLOT</name>
<evidence type="ECO:0000313" key="1">
    <source>
        <dbReference type="EMBL" id="MBP2031731.1"/>
    </source>
</evidence>
<organism evidence="1 2">
    <name type="scientific">Clostridium algifaecis</name>
    <dbReference type="NCBI Taxonomy" id="1472040"/>
    <lineage>
        <taxon>Bacteria</taxon>
        <taxon>Bacillati</taxon>
        <taxon>Bacillota</taxon>
        <taxon>Clostridia</taxon>
        <taxon>Eubacteriales</taxon>
        <taxon>Clostridiaceae</taxon>
        <taxon>Clostridium</taxon>
    </lineage>
</organism>
<dbReference type="RefSeq" id="WP_209700673.1">
    <property type="nucleotide sequence ID" value="NZ_JAGGLM010000001.1"/>
</dbReference>
<accession>A0ABS4KQS0</accession>
<comment type="caution">
    <text evidence="1">The sequence shown here is derived from an EMBL/GenBank/DDBJ whole genome shotgun (WGS) entry which is preliminary data.</text>
</comment>
<evidence type="ECO:0000313" key="2">
    <source>
        <dbReference type="Proteomes" id="UP001519307"/>
    </source>
</evidence>
<dbReference type="EMBL" id="JAGGLM010000001">
    <property type="protein sequence ID" value="MBP2031731.1"/>
    <property type="molecule type" value="Genomic_DNA"/>
</dbReference>